<accession>A0A172Q678</accession>
<reference evidence="2" key="2">
    <citation type="submission" date="2016-03" db="EMBL/GenBank/DDBJ databases">
        <title>Streptococcus antelopensis sp. nov., isolated from the feces of the Tibetan antelope (Pantholops hodgsonii) in Hoh Xil National Nature Reserve, Qinghai, China.</title>
        <authorList>
            <person name="Bai X."/>
        </authorList>
    </citation>
    <scope>NUCLEOTIDE SEQUENCE [LARGE SCALE GENOMIC DNA]</scope>
    <source>
        <strain evidence="2">TA 26</strain>
    </source>
</reference>
<dbReference type="KEGG" id="spat:A0O21_02445"/>
<dbReference type="AlphaFoldDB" id="A0A172Q678"/>
<gene>
    <name evidence="1" type="ORF">A0O21_02445</name>
</gene>
<evidence type="ECO:0000313" key="2">
    <source>
        <dbReference type="Proteomes" id="UP000077317"/>
    </source>
</evidence>
<evidence type="ECO:0000313" key="1">
    <source>
        <dbReference type="EMBL" id="AND78958.1"/>
    </source>
</evidence>
<organism evidence="1 2">
    <name type="scientific">Streptococcus pantholopis</name>
    <dbReference type="NCBI Taxonomy" id="1811193"/>
    <lineage>
        <taxon>Bacteria</taxon>
        <taxon>Bacillati</taxon>
        <taxon>Bacillota</taxon>
        <taxon>Bacilli</taxon>
        <taxon>Lactobacillales</taxon>
        <taxon>Streptococcaceae</taxon>
        <taxon>Streptococcus</taxon>
    </lineage>
</organism>
<name>A0A172Q678_9STRE</name>
<dbReference type="Proteomes" id="UP000077317">
    <property type="component" value="Chromosome"/>
</dbReference>
<reference evidence="1 2" key="1">
    <citation type="journal article" date="2016" name="Int. J. Syst. Evol. Microbiol.">
        <title>Streptococcuspantholopis sp. nov., isolated from faeces of the Tibetan antelope (Pantholops hodgsonii).</title>
        <authorList>
            <person name="Bai X."/>
            <person name="Xiong Y."/>
            <person name="Lu S."/>
            <person name="Jin D."/>
            <person name="Lai X."/>
            <person name="Yang J."/>
            <person name="Niu L."/>
            <person name="Hu S."/>
            <person name="Meng X."/>
            <person name="Pu J."/>
            <person name="Ye C."/>
            <person name="Xu J."/>
        </authorList>
    </citation>
    <scope>NUCLEOTIDE SEQUENCE [LARGE SCALE GENOMIC DNA]</scope>
    <source>
        <strain evidence="1 2">TA 26</strain>
    </source>
</reference>
<dbReference type="EMBL" id="CP014699">
    <property type="protein sequence ID" value="AND78958.1"/>
    <property type="molecule type" value="Genomic_DNA"/>
</dbReference>
<proteinExistence type="predicted"/>
<dbReference type="STRING" id="1811193.A0O21_02445"/>
<protein>
    <submittedName>
        <fullName evidence="1">Uncharacterized protein</fullName>
    </submittedName>
</protein>
<sequence length="60" mass="6916">MRTTIDSLGVGYLREAKMRLNNKSHLLKIGSTTILKKCWIINLLENFCKMANLDLKFGIF</sequence>
<keyword evidence="2" id="KW-1185">Reference proteome</keyword>